<evidence type="ECO:0000313" key="3">
    <source>
        <dbReference type="Proteomes" id="UP000230790"/>
    </source>
</evidence>
<name>A0A2M8QF20_9CHLR</name>
<keyword evidence="1" id="KW-1133">Transmembrane helix</keyword>
<keyword evidence="1" id="KW-0472">Membrane</keyword>
<protein>
    <submittedName>
        <fullName evidence="2">Uncharacterized protein</fullName>
    </submittedName>
</protein>
<reference evidence="2 3" key="1">
    <citation type="submission" date="2017-11" db="EMBL/GenBank/DDBJ databases">
        <title>Evolution of Phototrophy in the Chloroflexi Phylum Driven by Horizontal Gene Transfer.</title>
        <authorList>
            <person name="Ward L.M."/>
            <person name="Hemp J."/>
            <person name="Shih P.M."/>
            <person name="Mcglynn S.E."/>
            <person name="Fischer W."/>
        </authorList>
    </citation>
    <scope>NUCLEOTIDE SEQUENCE [LARGE SCALE GENOMIC DNA]</scope>
    <source>
        <strain evidence="2">JP3_7</strain>
    </source>
</reference>
<evidence type="ECO:0000256" key="1">
    <source>
        <dbReference type="SAM" id="Phobius"/>
    </source>
</evidence>
<dbReference type="EMBL" id="PGTN01000015">
    <property type="protein sequence ID" value="PJF48399.1"/>
    <property type="molecule type" value="Genomic_DNA"/>
</dbReference>
<dbReference type="AlphaFoldDB" id="A0A2M8QF20"/>
<feature type="transmembrane region" description="Helical" evidence="1">
    <location>
        <begin position="95"/>
        <end position="115"/>
    </location>
</feature>
<dbReference type="Proteomes" id="UP000230790">
    <property type="component" value="Unassembled WGS sequence"/>
</dbReference>
<organism evidence="2 3">
    <name type="scientific">Candidatus Thermofonsia Clade 3 bacterium</name>
    <dbReference type="NCBI Taxonomy" id="2364212"/>
    <lineage>
        <taxon>Bacteria</taxon>
        <taxon>Bacillati</taxon>
        <taxon>Chloroflexota</taxon>
        <taxon>Candidatus Thermofontia</taxon>
        <taxon>Candidatus Thermofonsia Clade 3</taxon>
    </lineage>
</organism>
<sequence length="116" mass="12697">MIGIAGRYNRGMWTLLVLLGIYAGTSALGTSIRLGWVSTRGWRWVHHALFALIWLALGGAAAWGFVFGAPWRWWLFIVAPFLMLLPRFRPGSSAHCWMATGGLAALAGLVVWAAVT</sequence>
<evidence type="ECO:0000313" key="2">
    <source>
        <dbReference type="EMBL" id="PJF48399.1"/>
    </source>
</evidence>
<keyword evidence="1" id="KW-0812">Transmembrane</keyword>
<feature type="transmembrane region" description="Helical" evidence="1">
    <location>
        <begin position="71"/>
        <end position="88"/>
    </location>
</feature>
<proteinExistence type="predicted"/>
<feature type="transmembrane region" description="Helical" evidence="1">
    <location>
        <begin position="44"/>
        <end position="65"/>
    </location>
</feature>
<gene>
    <name evidence="2" type="ORF">CUN48_03510</name>
</gene>
<feature type="transmembrane region" description="Helical" evidence="1">
    <location>
        <begin position="12"/>
        <end position="32"/>
    </location>
</feature>
<accession>A0A2M8QF20</accession>
<comment type="caution">
    <text evidence="2">The sequence shown here is derived from an EMBL/GenBank/DDBJ whole genome shotgun (WGS) entry which is preliminary data.</text>
</comment>